<dbReference type="InterPro" id="IPR044152">
    <property type="entry name" value="YqjM-like"/>
</dbReference>
<dbReference type="InterPro" id="IPR001155">
    <property type="entry name" value="OxRdtase_FMN_N"/>
</dbReference>
<dbReference type="OrthoDB" id="3169239at2"/>
<dbReference type="GO" id="GO:0010181">
    <property type="term" value="F:FMN binding"/>
    <property type="evidence" value="ECO:0007669"/>
    <property type="project" value="InterPro"/>
</dbReference>
<evidence type="ECO:0000256" key="5">
    <source>
        <dbReference type="ARBA" id="ARBA00023002"/>
    </source>
</evidence>
<keyword evidence="2" id="KW-0285">Flavoprotein</keyword>
<proteinExistence type="predicted"/>
<dbReference type="AlphaFoldDB" id="A0A6H9WPF5"/>
<organism evidence="7 8">
    <name type="scientific">Pseudoclavibacter endophyticus</name>
    <dbReference type="NCBI Taxonomy" id="1778590"/>
    <lineage>
        <taxon>Bacteria</taxon>
        <taxon>Bacillati</taxon>
        <taxon>Actinomycetota</taxon>
        <taxon>Actinomycetes</taxon>
        <taxon>Micrococcales</taxon>
        <taxon>Microbacteriaceae</taxon>
        <taxon>Pseudoclavibacter</taxon>
    </lineage>
</organism>
<dbReference type="GO" id="GO:0003959">
    <property type="term" value="F:NADPH dehydrogenase activity"/>
    <property type="evidence" value="ECO:0007669"/>
    <property type="project" value="InterPro"/>
</dbReference>
<dbReference type="InterPro" id="IPR013785">
    <property type="entry name" value="Aldolase_TIM"/>
</dbReference>
<evidence type="ECO:0000313" key="8">
    <source>
        <dbReference type="Proteomes" id="UP000431744"/>
    </source>
</evidence>
<comment type="caution">
    <text evidence="7">The sequence shown here is derived from an EMBL/GenBank/DDBJ whole genome shotgun (WGS) entry which is preliminary data.</text>
</comment>
<dbReference type="Pfam" id="PF00724">
    <property type="entry name" value="Oxidored_FMN"/>
    <property type="match status" value="1"/>
</dbReference>
<evidence type="ECO:0000313" key="7">
    <source>
        <dbReference type="EMBL" id="KAB1649621.1"/>
    </source>
</evidence>
<evidence type="ECO:0000259" key="6">
    <source>
        <dbReference type="Pfam" id="PF00724"/>
    </source>
</evidence>
<keyword evidence="5" id="KW-0560">Oxidoreductase</keyword>
<feature type="domain" description="NADH:flavin oxidoreductase/NADH oxidase N-terminal" evidence="6">
    <location>
        <begin position="54"/>
        <end position="212"/>
    </location>
</feature>
<keyword evidence="3" id="KW-0288">FMN</keyword>
<dbReference type="Proteomes" id="UP000431744">
    <property type="component" value="Unassembled WGS sequence"/>
</dbReference>
<sequence>MEVLRWRGQGRRRAHAAAALARGAIREESRRDAWSAHPTLSPSGLAYAGRTNGRAATIGEIREIRDAFVRSAVLARAAGADGVEVHSAHGYLLDQFLWHVTNRRDDEYGGPRLRDRARLLTEIVRGIRDACGRDFIVSVRVSQWKEADFGARIAASPQELGEFLDVIATAADVVHASTRRFWQPEWEGSELGLAGWATKLGRLPVITVGSVGLRAAIMERAAEEGSGAGPGGGVGFAGVGTDASVAVEEARVIEPSLRELARRFDAGDFELVAVGRSLIADPEWVRKIERGDFAGVRVYRRADLGVAQHAGGSIALPTMP</sequence>
<dbReference type="GO" id="GO:0050661">
    <property type="term" value="F:NADP binding"/>
    <property type="evidence" value="ECO:0007669"/>
    <property type="project" value="InterPro"/>
</dbReference>
<dbReference type="EMBL" id="WBJY01000001">
    <property type="protein sequence ID" value="KAB1649621.1"/>
    <property type="molecule type" value="Genomic_DNA"/>
</dbReference>
<accession>A0A6H9WPF5</accession>
<dbReference type="PANTHER" id="PTHR43303">
    <property type="entry name" value="NADPH DEHYDROGENASE C23G7.10C-RELATED"/>
    <property type="match status" value="1"/>
</dbReference>
<dbReference type="RefSeq" id="WP_158028211.1">
    <property type="nucleotide sequence ID" value="NZ_BMHG01000001.1"/>
</dbReference>
<dbReference type="PANTHER" id="PTHR43303:SF4">
    <property type="entry name" value="NADPH DEHYDROGENASE C23G7.10C-RELATED"/>
    <property type="match status" value="1"/>
</dbReference>
<evidence type="ECO:0000256" key="4">
    <source>
        <dbReference type="ARBA" id="ARBA00022857"/>
    </source>
</evidence>
<gene>
    <name evidence="7" type="ORF">F8O04_05085</name>
</gene>
<reference evidence="7 8" key="1">
    <citation type="submission" date="2019-09" db="EMBL/GenBank/DDBJ databases">
        <title>Phylogeny of genus Pseudoclavibacter and closely related genus.</title>
        <authorList>
            <person name="Li Y."/>
        </authorList>
    </citation>
    <scope>NUCLEOTIDE SEQUENCE [LARGE SCALE GENOMIC DNA]</scope>
    <source>
        <strain evidence="7 8">EGI 60007</strain>
    </source>
</reference>
<keyword evidence="4" id="KW-0521">NADP</keyword>
<name>A0A6H9WPF5_9MICO</name>
<evidence type="ECO:0000256" key="1">
    <source>
        <dbReference type="ARBA" id="ARBA00001917"/>
    </source>
</evidence>
<dbReference type="Gene3D" id="3.20.20.70">
    <property type="entry name" value="Aldolase class I"/>
    <property type="match status" value="1"/>
</dbReference>
<keyword evidence="8" id="KW-1185">Reference proteome</keyword>
<protein>
    <recommendedName>
        <fullName evidence="6">NADH:flavin oxidoreductase/NADH oxidase N-terminal domain-containing protein</fullName>
    </recommendedName>
</protein>
<evidence type="ECO:0000256" key="3">
    <source>
        <dbReference type="ARBA" id="ARBA00022643"/>
    </source>
</evidence>
<comment type="cofactor">
    <cofactor evidence="1">
        <name>FMN</name>
        <dbReference type="ChEBI" id="CHEBI:58210"/>
    </cofactor>
</comment>
<evidence type="ECO:0000256" key="2">
    <source>
        <dbReference type="ARBA" id="ARBA00022630"/>
    </source>
</evidence>
<dbReference type="SUPFAM" id="SSF51395">
    <property type="entry name" value="FMN-linked oxidoreductases"/>
    <property type="match status" value="1"/>
</dbReference>